<evidence type="ECO:0000256" key="1">
    <source>
        <dbReference type="ARBA" id="ARBA00022603"/>
    </source>
</evidence>
<dbReference type="Pfam" id="PF01938">
    <property type="entry name" value="TRAM"/>
    <property type="match status" value="1"/>
</dbReference>
<keyword evidence="2 4" id="KW-0808">Transferase</keyword>
<dbReference type="Gene3D" id="3.40.50.150">
    <property type="entry name" value="Vaccinia Virus protein VP39"/>
    <property type="match status" value="1"/>
</dbReference>
<evidence type="ECO:0000313" key="7">
    <source>
        <dbReference type="Proteomes" id="UP000198558"/>
    </source>
</evidence>
<dbReference type="PROSITE" id="PS51687">
    <property type="entry name" value="SAM_MT_RNA_M5U"/>
    <property type="match status" value="1"/>
</dbReference>
<feature type="binding site" evidence="4">
    <location>
        <position position="320"/>
    </location>
    <ligand>
        <name>S-adenosyl-L-methionine</name>
        <dbReference type="ChEBI" id="CHEBI:59789"/>
    </ligand>
</feature>
<dbReference type="PROSITE" id="PS50926">
    <property type="entry name" value="TRAM"/>
    <property type="match status" value="1"/>
</dbReference>
<keyword evidence="3 4" id="KW-0949">S-adenosyl-L-methionine</keyword>
<accession>A0A1I0H6D1</accession>
<dbReference type="RefSeq" id="WP_092356179.1">
    <property type="nucleotide sequence ID" value="NZ_CANSQN010000035.1"/>
</dbReference>
<dbReference type="InterPro" id="IPR002792">
    <property type="entry name" value="TRAM_dom"/>
</dbReference>
<evidence type="ECO:0000259" key="5">
    <source>
        <dbReference type="PROSITE" id="PS50926"/>
    </source>
</evidence>
<dbReference type="SUPFAM" id="SSF50249">
    <property type="entry name" value="Nucleic acid-binding proteins"/>
    <property type="match status" value="1"/>
</dbReference>
<comment type="caution">
    <text evidence="4">Lacks conserved residue(s) required for the propagation of feature annotation.</text>
</comment>
<dbReference type="PANTHER" id="PTHR11061">
    <property type="entry name" value="RNA M5U METHYLTRANSFERASE"/>
    <property type="match status" value="1"/>
</dbReference>
<dbReference type="NCBIfam" id="TIGR00479">
    <property type="entry name" value="rumA"/>
    <property type="match status" value="1"/>
</dbReference>
<dbReference type="FunFam" id="2.40.50.140:FF:000097">
    <property type="entry name" value="23S rRNA (uracil(1939)-C(5))-methyltransferase RlmD"/>
    <property type="match status" value="1"/>
</dbReference>
<evidence type="ECO:0000256" key="4">
    <source>
        <dbReference type="PROSITE-ProRule" id="PRU01024"/>
    </source>
</evidence>
<dbReference type="AlphaFoldDB" id="A0A1I0H6D1"/>
<dbReference type="InterPro" id="IPR010280">
    <property type="entry name" value="U5_MeTrfase_fam"/>
</dbReference>
<dbReference type="InterPro" id="IPR012340">
    <property type="entry name" value="NA-bd_OB-fold"/>
</dbReference>
<dbReference type="SUPFAM" id="SSF53335">
    <property type="entry name" value="S-adenosyl-L-methionine-dependent methyltransferases"/>
    <property type="match status" value="1"/>
</dbReference>
<feature type="domain" description="TRAM" evidence="5">
    <location>
        <begin position="1"/>
        <end position="54"/>
    </location>
</feature>
<evidence type="ECO:0000256" key="2">
    <source>
        <dbReference type="ARBA" id="ARBA00022679"/>
    </source>
</evidence>
<organism evidence="6 7">
    <name type="scientific">Thomasclavelia cocleata</name>
    <dbReference type="NCBI Taxonomy" id="69824"/>
    <lineage>
        <taxon>Bacteria</taxon>
        <taxon>Bacillati</taxon>
        <taxon>Bacillota</taxon>
        <taxon>Erysipelotrichia</taxon>
        <taxon>Erysipelotrichales</taxon>
        <taxon>Coprobacillaceae</taxon>
        <taxon>Thomasclavelia</taxon>
    </lineage>
</organism>
<dbReference type="Gene3D" id="2.40.50.140">
    <property type="entry name" value="Nucleic acid-binding proteins"/>
    <property type="match status" value="1"/>
</dbReference>
<comment type="similarity">
    <text evidence="4">Belongs to the class I-like SAM-binding methyltransferase superfamily. RNA M5U methyltransferase family.</text>
</comment>
<keyword evidence="7" id="KW-1185">Reference proteome</keyword>
<sequence>MKKNIEIKKLGINGEGIGYIDRKIVFVPGALPQEEVVVEITKQTRSYYEGKLVSIIKSSKDRVNPRCKVYENCQGCTLLHLNYFKQLTAKKEAVREAIRKYTNYNLNKTVFKDVIASPKQEGFITSVNLPIVEFKGKITFGIYQRDSKYLTVMTKCFKQHPMINETLSALEILLTNNKCKIYNDKFKTGLRFIKIKLIDKQIQLVFITGRDGLSEEIVKQISQLPHIVSIFMSINTSKHQEFDELGYTKVFGASRLELYNEDKKYLVSVKSKLPENMLVYYKQINCIKAMLQDSKKIISLNCGIGMLESDLDHEEIIAIDEKKYHIEDAKINAKRKENVTFVSGDIDSKIVIYAKKKIYDTLVIQNERFGLSDTIKNSIKIAKIKTIIYSCQSYTTLAKDLADLESNYQLEKIVALDSSCHNSYLTTIVKLVRK</sequence>
<proteinExistence type="inferred from homology"/>
<keyword evidence="1 4" id="KW-0489">Methyltransferase</keyword>
<dbReference type="Proteomes" id="UP000198558">
    <property type="component" value="Unassembled WGS sequence"/>
</dbReference>
<evidence type="ECO:0000256" key="3">
    <source>
        <dbReference type="ARBA" id="ARBA00022691"/>
    </source>
</evidence>
<reference evidence="7" key="1">
    <citation type="submission" date="2016-10" db="EMBL/GenBank/DDBJ databases">
        <authorList>
            <person name="Varghese N."/>
            <person name="Submissions S."/>
        </authorList>
    </citation>
    <scope>NUCLEOTIDE SEQUENCE [LARGE SCALE GENOMIC DNA]</scope>
    <source>
        <strain evidence="7">DSM 1551</strain>
    </source>
</reference>
<dbReference type="InterPro" id="IPR029063">
    <property type="entry name" value="SAM-dependent_MTases_sf"/>
</dbReference>
<gene>
    <name evidence="6" type="ORF">SAMN04489758_1433</name>
</gene>
<dbReference type="GO" id="GO:0070041">
    <property type="term" value="F:rRNA (uridine-C5-)-methyltransferase activity"/>
    <property type="evidence" value="ECO:0007669"/>
    <property type="project" value="TreeGrafter"/>
</dbReference>
<dbReference type="PANTHER" id="PTHR11061:SF30">
    <property type="entry name" value="TRNA (URACIL(54)-C(5))-METHYLTRANSFERASE"/>
    <property type="match status" value="1"/>
</dbReference>
<dbReference type="GeneID" id="78289315"/>
<name>A0A1I0H6D1_9FIRM</name>
<protein>
    <submittedName>
        <fullName evidence="6">23S rRNA (Uracil1939-C5)-methyltransferase</fullName>
    </submittedName>
</protein>
<dbReference type="OrthoDB" id="9804590at2"/>
<dbReference type="GO" id="GO:0070475">
    <property type="term" value="P:rRNA base methylation"/>
    <property type="evidence" value="ECO:0007669"/>
    <property type="project" value="TreeGrafter"/>
</dbReference>
<dbReference type="EMBL" id="FOIN01000043">
    <property type="protein sequence ID" value="SET79139.1"/>
    <property type="molecule type" value="Genomic_DNA"/>
</dbReference>
<dbReference type="Gene3D" id="2.40.50.1070">
    <property type="match status" value="1"/>
</dbReference>
<evidence type="ECO:0000313" key="6">
    <source>
        <dbReference type="EMBL" id="SET79139.1"/>
    </source>
</evidence>